<feature type="non-terminal residue" evidence="2">
    <location>
        <position position="67"/>
    </location>
</feature>
<dbReference type="PANTHER" id="PTHR42791:SF1">
    <property type="entry name" value="N-ACETYLTRANSFERASE DOMAIN-CONTAINING PROTEIN"/>
    <property type="match status" value="1"/>
</dbReference>
<evidence type="ECO:0000259" key="1">
    <source>
        <dbReference type="PROSITE" id="PS51186"/>
    </source>
</evidence>
<dbReference type="Gene3D" id="3.40.630.30">
    <property type="match status" value="1"/>
</dbReference>
<dbReference type="InterPro" id="IPR000182">
    <property type="entry name" value="GNAT_dom"/>
</dbReference>
<dbReference type="PANTHER" id="PTHR42791">
    <property type="entry name" value="GNAT FAMILY ACETYLTRANSFERASE"/>
    <property type="match status" value="1"/>
</dbReference>
<dbReference type="Pfam" id="PF13508">
    <property type="entry name" value="Acetyltransf_7"/>
    <property type="match status" value="1"/>
</dbReference>
<dbReference type="InterPro" id="IPR052523">
    <property type="entry name" value="Trichothecene_AcTrans"/>
</dbReference>
<accession>A0AAD7IMH8</accession>
<feature type="non-terminal residue" evidence="2">
    <location>
        <position position="1"/>
    </location>
</feature>
<reference evidence="2" key="1">
    <citation type="submission" date="2023-03" db="EMBL/GenBank/DDBJ databases">
        <title>Massive genome expansion in bonnet fungi (Mycena s.s.) driven by repeated elements and novel gene families across ecological guilds.</title>
        <authorList>
            <consortium name="Lawrence Berkeley National Laboratory"/>
            <person name="Harder C.B."/>
            <person name="Miyauchi S."/>
            <person name="Viragh M."/>
            <person name="Kuo A."/>
            <person name="Thoen E."/>
            <person name="Andreopoulos B."/>
            <person name="Lu D."/>
            <person name="Skrede I."/>
            <person name="Drula E."/>
            <person name="Henrissat B."/>
            <person name="Morin E."/>
            <person name="Kohler A."/>
            <person name="Barry K."/>
            <person name="LaButti K."/>
            <person name="Morin E."/>
            <person name="Salamov A."/>
            <person name="Lipzen A."/>
            <person name="Mereny Z."/>
            <person name="Hegedus B."/>
            <person name="Baldrian P."/>
            <person name="Stursova M."/>
            <person name="Weitz H."/>
            <person name="Taylor A."/>
            <person name="Grigoriev I.V."/>
            <person name="Nagy L.G."/>
            <person name="Martin F."/>
            <person name="Kauserud H."/>
        </authorList>
    </citation>
    <scope>NUCLEOTIDE SEQUENCE</scope>
    <source>
        <strain evidence="2">CBHHK182m</strain>
    </source>
</reference>
<dbReference type="AlphaFoldDB" id="A0AAD7IMH8"/>
<dbReference type="Proteomes" id="UP001215598">
    <property type="component" value="Unassembled WGS sequence"/>
</dbReference>
<evidence type="ECO:0000313" key="2">
    <source>
        <dbReference type="EMBL" id="KAJ7744681.1"/>
    </source>
</evidence>
<dbReference type="GO" id="GO:0016747">
    <property type="term" value="F:acyltransferase activity, transferring groups other than amino-acyl groups"/>
    <property type="evidence" value="ECO:0007669"/>
    <property type="project" value="InterPro"/>
</dbReference>
<evidence type="ECO:0000313" key="3">
    <source>
        <dbReference type="Proteomes" id="UP001215598"/>
    </source>
</evidence>
<sequence>LSLMAVDPKYQRRGIGQALLQWGLDRADAEGLEVYLESSEDGLRLYEKNGFESVAWYEFPREQFEGT</sequence>
<dbReference type="PROSITE" id="PS51186">
    <property type="entry name" value="GNAT"/>
    <property type="match status" value="1"/>
</dbReference>
<dbReference type="CDD" id="cd04301">
    <property type="entry name" value="NAT_SF"/>
    <property type="match status" value="1"/>
</dbReference>
<dbReference type="EMBL" id="JARKIB010000086">
    <property type="protein sequence ID" value="KAJ7744681.1"/>
    <property type="molecule type" value="Genomic_DNA"/>
</dbReference>
<proteinExistence type="predicted"/>
<protein>
    <submittedName>
        <fullName evidence="2">Acyl-CoA N-acyltransferase</fullName>
    </submittedName>
</protein>
<keyword evidence="3" id="KW-1185">Reference proteome</keyword>
<name>A0AAD7IMH8_9AGAR</name>
<gene>
    <name evidence="2" type="ORF">B0H16DRAFT_1214400</name>
</gene>
<dbReference type="SUPFAM" id="SSF55729">
    <property type="entry name" value="Acyl-CoA N-acyltransferases (Nat)"/>
    <property type="match status" value="1"/>
</dbReference>
<feature type="domain" description="N-acetyltransferase" evidence="1">
    <location>
        <begin position="1"/>
        <end position="67"/>
    </location>
</feature>
<comment type="caution">
    <text evidence="2">The sequence shown here is derived from an EMBL/GenBank/DDBJ whole genome shotgun (WGS) entry which is preliminary data.</text>
</comment>
<dbReference type="InterPro" id="IPR016181">
    <property type="entry name" value="Acyl_CoA_acyltransferase"/>
</dbReference>
<organism evidence="2 3">
    <name type="scientific">Mycena metata</name>
    <dbReference type="NCBI Taxonomy" id="1033252"/>
    <lineage>
        <taxon>Eukaryota</taxon>
        <taxon>Fungi</taxon>
        <taxon>Dikarya</taxon>
        <taxon>Basidiomycota</taxon>
        <taxon>Agaricomycotina</taxon>
        <taxon>Agaricomycetes</taxon>
        <taxon>Agaricomycetidae</taxon>
        <taxon>Agaricales</taxon>
        <taxon>Marasmiineae</taxon>
        <taxon>Mycenaceae</taxon>
        <taxon>Mycena</taxon>
    </lineage>
</organism>